<dbReference type="RefSeq" id="WP_286055531.1">
    <property type="nucleotide sequence ID" value="NZ_JASVWF010000006.1"/>
</dbReference>
<dbReference type="InterPro" id="IPR051533">
    <property type="entry name" value="WaaL-like"/>
</dbReference>
<dbReference type="Proteomes" id="UP001231924">
    <property type="component" value="Unassembled WGS sequence"/>
</dbReference>
<evidence type="ECO:0000256" key="1">
    <source>
        <dbReference type="SAM" id="Phobius"/>
    </source>
</evidence>
<keyword evidence="3" id="KW-1185">Reference proteome</keyword>
<feature type="transmembrane region" description="Helical" evidence="1">
    <location>
        <begin position="389"/>
        <end position="406"/>
    </location>
</feature>
<feature type="transmembrane region" description="Helical" evidence="1">
    <location>
        <begin position="142"/>
        <end position="159"/>
    </location>
</feature>
<keyword evidence="1" id="KW-0812">Transmembrane</keyword>
<feature type="transmembrane region" description="Helical" evidence="1">
    <location>
        <begin position="214"/>
        <end position="231"/>
    </location>
</feature>
<accession>A0ABT7MI16</accession>
<feature type="transmembrane region" description="Helical" evidence="1">
    <location>
        <begin position="85"/>
        <end position="105"/>
    </location>
</feature>
<feature type="transmembrane region" description="Helical" evidence="1">
    <location>
        <begin position="58"/>
        <end position="79"/>
    </location>
</feature>
<feature type="transmembrane region" description="Helical" evidence="1">
    <location>
        <begin position="117"/>
        <end position="136"/>
    </location>
</feature>
<evidence type="ECO:0000313" key="2">
    <source>
        <dbReference type="EMBL" id="MDL5158968.1"/>
    </source>
</evidence>
<proteinExistence type="predicted"/>
<keyword evidence="1" id="KW-0472">Membrane</keyword>
<evidence type="ECO:0000313" key="3">
    <source>
        <dbReference type="Proteomes" id="UP001231924"/>
    </source>
</evidence>
<comment type="caution">
    <text evidence="2">The sequence shown here is derived from an EMBL/GenBank/DDBJ whole genome shotgun (WGS) entry which is preliminary data.</text>
</comment>
<protein>
    <submittedName>
        <fullName evidence="2">Uncharacterized protein</fullName>
    </submittedName>
</protein>
<gene>
    <name evidence="2" type="ORF">QRT03_23575</name>
</gene>
<sequence length="460" mass="46715">MTIAVLTVVGLVLAGGWVALCWRAAHLALLVILVVLIVGSHVLALLHTLGIESGPLRAALAVKDVLAWSMLLLLVLRAVVTRTRIAPALLVIAALAAIVGFLVFGTSPAPLGVRLESIRGALVPFVSLGCAAFLTTGERRRAAIGFVAVTVPAAVYALVEMTLPSSYLLGVIGVGRFWVDVKGVPLFLDPATGLPGNFFVTSGFPRLTGTFGDPLSAGTIIAAALVVALVYRERLRAPNLCAVILTVALLLTFTRGGWIVAAFGVAALLVVRLGVARAAVVGTAGAVVAGVVALVVTPIRTYLEGILAGRDSSTLAHQEALSAAGRLRFTLWGQGWGTGGTVAQNSFAEAVTAESTYVALLTQIGYVGTLLLALIVVALVVSGLRHSPVAPVGAAMLVALAIGGIVSENMLTFTGAFPVFVGALLLTGAPTAGPADDGSVAVSAALAPPAPDTPRAPVPA</sequence>
<feature type="transmembrane region" description="Helical" evidence="1">
    <location>
        <begin position="413"/>
        <end position="433"/>
    </location>
</feature>
<organism evidence="2 3">
    <name type="scientific">Actinomycetospora termitidis</name>
    <dbReference type="NCBI Taxonomy" id="3053470"/>
    <lineage>
        <taxon>Bacteria</taxon>
        <taxon>Bacillati</taxon>
        <taxon>Actinomycetota</taxon>
        <taxon>Actinomycetes</taxon>
        <taxon>Pseudonocardiales</taxon>
        <taxon>Pseudonocardiaceae</taxon>
        <taxon>Actinomycetospora</taxon>
    </lineage>
</organism>
<feature type="transmembrane region" description="Helical" evidence="1">
    <location>
        <begin position="364"/>
        <end position="383"/>
    </location>
</feature>
<feature type="transmembrane region" description="Helical" evidence="1">
    <location>
        <begin position="243"/>
        <end position="269"/>
    </location>
</feature>
<feature type="transmembrane region" description="Helical" evidence="1">
    <location>
        <begin position="24"/>
        <end position="46"/>
    </location>
</feature>
<dbReference type="EMBL" id="JASVWF010000006">
    <property type="protein sequence ID" value="MDL5158968.1"/>
    <property type="molecule type" value="Genomic_DNA"/>
</dbReference>
<dbReference type="PANTHER" id="PTHR37422:SF13">
    <property type="entry name" value="LIPOPOLYSACCHARIDE BIOSYNTHESIS PROTEIN PA4999-RELATED"/>
    <property type="match status" value="1"/>
</dbReference>
<name>A0ABT7MI16_9PSEU</name>
<feature type="transmembrane region" description="Helical" evidence="1">
    <location>
        <begin position="275"/>
        <end position="296"/>
    </location>
</feature>
<reference evidence="2 3" key="1">
    <citation type="submission" date="2023-06" db="EMBL/GenBank/DDBJ databases">
        <title>Actinomycetospora Odt1-22.</title>
        <authorList>
            <person name="Supong K."/>
        </authorList>
    </citation>
    <scope>NUCLEOTIDE SEQUENCE [LARGE SCALE GENOMIC DNA]</scope>
    <source>
        <strain evidence="2 3">Odt1-22</strain>
    </source>
</reference>
<dbReference type="PANTHER" id="PTHR37422">
    <property type="entry name" value="TEICHURONIC ACID BIOSYNTHESIS PROTEIN TUAE"/>
    <property type="match status" value="1"/>
</dbReference>
<keyword evidence="1" id="KW-1133">Transmembrane helix</keyword>